<protein>
    <recommendedName>
        <fullName evidence="2">Type II secretion system protein H</fullName>
    </recommendedName>
    <alternativeName>
        <fullName evidence="10">General secretion pathway protein H</fullName>
    </alternativeName>
</protein>
<keyword evidence="3" id="KW-1003">Cell membrane</keyword>
<evidence type="ECO:0000256" key="3">
    <source>
        <dbReference type="ARBA" id="ARBA00022475"/>
    </source>
</evidence>
<dbReference type="GO" id="GO:0005886">
    <property type="term" value="C:plasma membrane"/>
    <property type="evidence" value="ECO:0007669"/>
    <property type="project" value="UniProtKB-SubCell"/>
</dbReference>
<evidence type="ECO:0000259" key="12">
    <source>
        <dbReference type="Pfam" id="PF12019"/>
    </source>
</evidence>
<dbReference type="AlphaFoldDB" id="A0A4R3HV95"/>
<evidence type="ECO:0000256" key="6">
    <source>
        <dbReference type="ARBA" id="ARBA00022692"/>
    </source>
</evidence>
<dbReference type="EMBL" id="SLZR01000024">
    <property type="protein sequence ID" value="TCS36443.1"/>
    <property type="molecule type" value="Genomic_DNA"/>
</dbReference>
<evidence type="ECO:0000256" key="10">
    <source>
        <dbReference type="ARBA" id="ARBA00030775"/>
    </source>
</evidence>
<name>A0A4R3HV95_9GAMM</name>
<dbReference type="OrthoDB" id="2313614at2"/>
<dbReference type="Proteomes" id="UP000295793">
    <property type="component" value="Unassembled WGS sequence"/>
</dbReference>
<evidence type="ECO:0000256" key="8">
    <source>
        <dbReference type="ARBA" id="ARBA00023136"/>
    </source>
</evidence>
<dbReference type="GO" id="GO:0015628">
    <property type="term" value="P:protein secretion by the type II secretion system"/>
    <property type="evidence" value="ECO:0007669"/>
    <property type="project" value="InterPro"/>
</dbReference>
<keyword evidence="4" id="KW-0488">Methylation</keyword>
<dbReference type="SUPFAM" id="SSF54523">
    <property type="entry name" value="Pili subunits"/>
    <property type="match status" value="1"/>
</dbReference>
<dbReference type="Pfam" id="PF12019">
    <property type="entry name" value="GspH"/>
    <property type="match status" value="1"/>
</dbReference>
<sequence length="183" mass="19462">MKSVRGFTIVELMVTLVILAIITMAAAPSFNNVIRSSRIDSNLSKIRAGYSFARTEAGTRQEGVSICVANSSLDDCATGTDWSGGWIVFTDTDNDIVYETSDGDTLLRIWEGVSDDFSLTGSASGYTFYDNGAAVEDPYSTSSFTSMKLTLTPDSCPTGESLIREFSVVSAFGGTSTTTGTCP</sequence>
<comment type="similarity">
    <text evidence="9">Belongs to the GSP H family.</text>
</comment>
<dbReference type="RefSeq" id="WP_132703819.1">
    <property type="nucleotide sequence ID" value="NZ_SLZR01000024.1"/>
</dbReference>
<gene>
    <name evidence="13" type="ORF">BCF53_12426</name>
</gene>
<accession>A0A4R3HV95</accession>
<organism evidence="13 14">
    <name type="scientific">Reinekea marinisedimentorum</name>
    <dbReference type="NCBI Taxonomy" id="230495"/>
    <lineage>
        <taxon>Bacteria</taxon>
        <taxon>Pseudomonadati</taxon>
        <taxon>Pseudomonadota</taxon>
        <taxon>Gammaproteobacteria</taxon>
        <taxon>Oceanospirillales</taxon>
        <taxon>Saccharospirillaceae</taxon>
        <taxon>Reinekea</taxon>
    </lineage>
</organism>
<dbReference type="Pfam" id="PF07963">
    <property type="entry name" value="N_methyl"/>
    <property type="match status" value="1"/>
</dbReference>
<keyword evidence="6 11" id="KW-0812">Transmembrane</keyword>
<dbReference type="NCBIfam" id="TIGR02532">
    <property type="entry name" value="IV_pilin_GFxxxE"/>
    <property type="match status" value="1"/>
</dbReference>
<comment type="caution">
    <text evidence="13">The sequence shown here is derived from an EMBL/GenBank/DDBJ whole genome shotgun (WGS) entry which is preliminary data.</text>
</comment>
<reference evidence="13 14" key="1">
    <citation type="submission" date="2019-03" db="EMBL/GenBank/DDBJ databases">
        <title>Genomic Encyclopedia of Archaeal and Bacterial Type Strains, Phase II (KMG-II): from individual species to whole genera.</title>
        <authorList>
            <person name="Goeker M."/>
        </authorList>
    </citation>
    <scope>NUCLEOTIDE SEQUENCE [LARGE SCALE GENOMIC DNA]</scope>
    <source>
        <strain evidence="13 14">DSM 15388</strain>
    </source>
</reference>
<keyword evidence="5" id="KW-0997">Cell inner membrane</keyword>
<proteinExistence type="inferred from homology"/>
<feature type="transmembrane region" description="Helical" evidence="11">
    <location>
        <begin position="12"/>
        <end position="30"/>
    </location>
</feature>
<dbReference type="Gene3D" id="3.55.40.10">
    <property type="entry name" value="minor pseudopilin epsh domain"/>
    <property type="match status" value="1"/>
</dbReference>
<evidence type="ECO:0000256" key="5">
    <source>
        <dbReference type="ARBA" id="ARBA00022519"/>
    </source>
</evidence>
<evidence type="ECO:0000256" key="1">
    <source>
        <dbReference type="ARBA" id="ARBA00004377"/>
    </source>
</evidence>
<evidence type="ECO:0000256" key="7">
    <source>
        <dbReference type="ARBA" id="ARBA00022989"/>
    </source>
</evidence>
<comment type="subcellular location">
    <subcellularLocation>
        <location evidence="1">Cell inner membrane</location>
        <topology evidence="1">Single-pass membrane protein</topology>
    </subcellularLocation>
</comment>
<evidence type="ECO:0000256" key="9">
    <source>
        <dbReference type="ARBA" id="ARBA00025772"/>
    </source>
</evidence>
<evidence type="ECO:0000313" key="14">
    <source>
        <dbReference type="Proteomes" id="UP000295793"/>
    </source>
</evidence>
<keyword evidence="8 11" id="KW-0472">Membrane</keyword>
<evidence type="ECO:0000313" key="13">
    <source>
        <dbReference type="EMBL" id="TCS36443.1"/>
    </source>
</evidence>
<feature type="domain" description="General secretion pathway GspH" evidence="12">
    <location>
        <begin position="46"/>
        <end position="154"/>
    </location>
</feature>
<keyword evidence="14" id="KW-1185">Reference proteome</keyword>
<evidence type="ECO:0000256" key="2">
    <source>
        <dbReference type="ARBA" id="ARBA00021549"/>
    </source>
</evidence>
<dbReference type="InterPro" id="IPR012902">
    <property type="entry name" value="N_methyl_site"/>
</dbReference>
<evidence type="ECO:0000256" key="11">
    <source>
        <dbReference type="SAM" id="Phobius"/>
    </source>
</evidence>
<dbReference type="InterPro" id="IPR045584">
    <property type="entry name" value="Pilin-like"/>
</dbReference>
<dbReference type="InterPro" id="IPR022346">
    <property type="entry name" value="T2SS_GspH"/>
</dbReference>
<dbReference type="GO" id="GO:0015627">
    <property type="term" value="C:type II protein secretion system complex"/>
    <property type="evidence" value="ECO:0007669"/>
    <property type="project" value="InterPro"/>
</dbReference>
<keyword evidence="7 11" id="KW-1133">Transmembrane helix</keyword>
<evidence type="ECO:0000256" key="4">
    <source>
        <dbReference type="ARBA" id="ARBA00022481"/>
    </source>
</evidence>